<gene>
    <name evidence="2" type="ORF">SARC_14273</name>
</gene>
<dbReference type="AlphaFoldDB" id="A0A0L0F8X7"/>
<dbReference type="EMBL" id="KQ245977">
    <property type="protein sequence ID" value="KNC73170.1"/>
    <property type="molecule type" value="Genomic_DNA"/>
</dbReference>
<evidence type="ECO:0000313" key="2">
    <source>
        <dbReference type="EMBL" id="KNC73170.1"/>
    </source>
</evidence>
<dbReference type="RefSeq" id="XP_014147072.1">
    <property type="nucleotide sequence ID" value="XM_014291597.1"/>
</dbReference>
<sequence>RTKRISRYQMSSPIDEPACRLSVLKDEERVSSGSELDSVYPLAEPNPTGAHEANARDVG</sequence>
<feature type="non-terminal residue" evidence="2">
    <location>
        <position position="1"/>
    </location>
</feature>
<name>A0A0L0F8X7_9EUKA</name>
<reference evidence="2 3" key="1">
    <citation type="submission" date="2011-02" db="EMBL/GenBank/DDBJ databases">
        <title>The Genome Sequence of Sphaeroforma arctica JP610.</title>
        <authorList>
            <consortium name="The Broad Institute Genome Sequencing Platform"/>
            <person name="Russ C."/>
            <person name="Cuomo C."/>
            <person name="Young S.K."/>
            <person name="Zeng Q."/>
            <person name="Gargeya S."/>
            <person name="Alvarado L."/>
            <person name="Berlin A."/>
            <person name="Chapman S.B."/>
            <person name="Chen Z."/>
            <person name="Freedman E."/>
            <person name="Gellesch M."/>
            <person name="Goldberg J."/>
            <person name="Griggs A."/>
            <person name="Gujja S."/>
            <person name="Heilman E."/>
            <person name="Heiman D."/>
            <person name="Howarth C."/>
            <person name="Mehta T."/>
            <person name="Neiman D."/>
            <person name="Pearson M."/>
            <person name="Roberts A."/>
            <person name="Saif S."/>
            <person name="Shea T."/>
            <person name="Shenoy N."/>
            <person name="Sisk P."/>
            <person name="Stolte C."/>
            <person name="Sykes S."/>
            <person name="White J."/>
            <person name="Yandava C."/>
            <person name="Burger G."/>
            <person name="Gray M.W."/>
            <person name="Holland P.W.H."/>
            <person name="King N."/>
            <person name="Lang F.B.F."/>
            <person name="Roger A.J."/>
            <person name="Ruiz-Trillo I."/>
            <person name="Haas B."/>
            <person name="Nusbaum C."/>
            <person name="Birren B."/>
        </authorList>
    </citation>
    <scope>NUCLEOTIDE SEQUENCE [LARGE SCALE GENOMIC DNA]</scope>
    <source>
        <strain evidence="2 3">JP610</strain>
    </source>
</reference>
<accession>A0A0L0F8X7</accession>
<evidence type="ECO:0000256" key="1">
    <source>
        <dbReference type="SAM" id="MobiDB-lite"/>
    </source>
</evidence>
<keyword evidence="3" id="KW-1185">Reference proteome</keyword>
<feature type="region of interest" description="Disordered" evidence="1">
    <location>
        <begin position="25"/>
        <end position="59"/>
    </location>
</feature>
<dbReference type="Proteomes" id="UP000054560">
    <property type="component" value="Unassembled WGS sequence"/>
</dbReference>
<dbReference type="GeneID" id="25914777"/>
<feature type="non-terminal residue" evidence="2">
    <location>
        <position position="59"/>
    </location>
</feature>
<evidence type="ECO:0000313" key="3">
    <source>
        <dbReference type="Proteomes" id="UP000054560"/>
    </source>
</evidence>
<proteinExistence type="predicted"/>
<organism evidence="2 3">
    <name type="scientific">Sphaeroforma arctica JP610</name>
    <dbReference type="NCBI Taxonomy" id="667725"/>
    <lineage>
        <taxon>Eukaryota</taxon>
        <taxon>Ichthyosporea</taxon>
        <taxon>Ichthyophonida</taxon>
        <taxon>Sphaeroforma</taxon>
    </lineage>
</organism>
<protein>
    <submittedName>
        <fullName evidence="2">Uncharacterized protein</fullName>
    </submittedName>
</protein>